<keyword evidence="3" id="KW-1185">Reference proteome</keyword>
<evidence type="ECO:0000313" key="2">
    <source>
        <dbReference type="EMBL" id="ACR10647.1"/>
    </source>
</evidence>
<gene>
    <name evidence="2" type="ordered locus">TERTU_2432</name>
</gene>
<proteinExistence type="predicted"/>
<evidence type="ECO:0000313" key="3">
    <source>
        <dbReference type="Proteomes" id="UP000009080"/>
    </source>
</evidence>
<sequence length="194" mass="21491">MNPTNLPAAAQQPAAANPAEQLLAQLQGPALPDPIGIWPLAPGWWILLVLVIALISGIIVFSVRHRRATAYRRTALRELARIEQSLSGREQLFAVMALLKRTCFTAYPQQRNEIASLHGLAWLQRLEQNCALTKLSSSEREAFAYCFSGEIYRDEPPHADVVSGATHVARFWIAHHRRKPAQQTTGEASAHVSV</sequence>
<keyword evidence="1" id="KW-0472">Membrane</keyword>
<evidence type="ECO:0000256" key="1">
    <source>
        <dbReference type="SAM" id="Phobius"/>
    </source>
</evidence>
<protein>
    <recommendedName>
        <fullName evidence="4">DUF4381 domain-containing protein</fullName>
    </recommendedName>
</protein>
<evidence type="ECO:0008006" key="4">
    <source>
        <dbReference type="Google" id="ProtNLM"/>
    </source>
</evidence>
<keyword evidence="1" id="KW-1133">Transmembrane helix</keyword>
<accession>C5BKZ7</accession>
<dbReference type="RefSeq" id="WP_012779319.1">
    <property type="nucleotide sequence ID" value="NC_012997.1"/>
</dbReference>
<dbReference type="AlphaFoldDB" id="C5BKZ7"/>
<feature type="transmembrane region" description="Helical" evidence="1">
    <location>
        <begin position="44"/>
        <end position="63"/>
    </location>
</feature>
<keyword evidence="1" id="KW-0812">Transmembrane</keyword>
<name>C5BKZ7_TERTT</name>
<dbReference type="Proteomes" id="UP000009080">
    <property type="component" value="Chromosome"/>
</dbReference>
<dbReference type="eggNOG" id="ENOG50331W9">
    <property type="taxonomic scope" value="Bacteria"/>
</dbReference>
<dbReference type="InterPro" id="IPR025489">
    <property type="entry name" value="DUF4381"/>
</dbReference>
<organism evidence="2 3">
    <name type="scientific">Teredinibacter turnerae (strain ATCC 39867 / T7901)</name>
    <dbReference type="NCBI Taxonomy" id="377629"/>
    <lineage>
        <taxon>Bacteria</taxon>
        <taxon>Pseudomonadati</taxon>
        <taxon>Pseudomonadota</taxon>
        <taxon>Gammaproteobacteria</taxon>
        <taxon>Cellvibrionales</taxon>
        <taxon>Cellvibrionaceae</taxon>
        <taxon>Teredinibacter</taxon>
    </lineage>
</organism>
<dbReference type="Pfam" id="PF14316">
    <property type="entry name" value="DUF4381"/>
    <property type="match status" value="1"/>
</dbReference>
<reference evidence="2 3" key="1">
    <citation type="journal article" date="2009" name="PLoS ONE">
        <title>The complete genome of Teredinibacter turnerae T7901: an intracellular endosymbiont of marine wood-boring bivalves (shipworms).</title>
        <authorList>
            <person name="Yang J.C."/>
            <person name="Madupu R."/>
            <person name="Durkin A.S."/>
            <person name="Ekborg N.A."/>
            <person name="Pedamallu C.S."/>
            <person name="Hostetler J.B."/>
            <person name="Radune D."/>
            <person name="Toms B.S."/>
            <person name="Henrissat B."/>
            <person name="Coutinho P.M."/>
            <person name="Schwarz S."/>
            <person name="Field L."/>
            <person name="Trindade-Silva A.E."/>
            <person name="Soares C.A.G."/>
            <person name="Elshahawi S."/>
            <person name="Hanora A."/>
            <person name="Schmidt E.W."/>
            <person name="Haygood M.G."/>
            <person name="Posfai J."/>
            <person name="Benner J."/>
            <person name="Madinger C."/>
            <person name="Nove J."/>
            <person name="Anton B."/>
            <person name="Chaudhary K."/>
            <person name="Foster J."/>
            <person name="Holman A."/>
            <person name="Kumar S."/>
            <person name="Lessard P.A."/>
            <person name="Luyten Y.A."/>
            <person name="Slatko B."/>
            <person name="Wood N."/>
            <person name="Wu B."/>
            <person name="Teplitski M."/>
            <person name="Mougous J.D."/>
            <person name="Ward N."/>
            <person name="Eisen J.A."/>
            <person name="Badger J.H."/>
            <person name="Distel D.L."/>
        </authorList>
    </citation>
    <scope>NUCLEOTIDE SEQUENCE [LARGE SCALE GENOMIC DNA]</scope>
    <source>
        <strain evidence="3">ATCC 39867 / T7901</strain>
    </source>
</reference>
<dbReference type="EMBL" id="CP001614">
    <property type="protein sequence ID" value="ACR10647.1"/>
    <property type="molecule type" value="Genomic_DNA"/>
</dbReference>
<dbReference type="OrthoDB" id="283083at2"/>
<dbReference type="HOGENOM" id="CLU_113195_0_1_6"/>
<dbReference type="KEGG" id="ttu:TERTU_2432"/>
<dbReference type="STRING" id="377629.TERTU_2432"/>